<evidence type="ECO:0000256" key="6">
    <source>
        <dbReference type="SAM" id="Phobius"/>
    </source>
</evidence>
<evidence type="ECO:0000313" key="8">
    <source>
        <dbReference type="EMBL" id="RAK61946.1"/>
    </source>
</evidence>
<protein>
    <submittedName>
        <fullName evidence="8">DedA family protein</fullName>
    </submittedName>
</protein>
<keyword evidence="2" id="KW-1003">Cell membrane</keyword>
<dbReference type="PANTHER" id="PTHR42709">
    <property type="entry name" value="ALKALINE PHOSPHATASE LIKE PROTEIN"/>
    <property type="match status" value="1"/>
</dbReference>
<organism evidence="8 9">
    <name type="scientific">Phenylobacterium kunshanense</name>
    <dbReference type="NCBI Taxonomy" id="1445034"/>
    <lineage>
        <taxon>Bacteria</taxon>
        <taxon>Pseudomonadati</taxon>
        <taxon>Pseudomonadota</taxon>
        <taxon>Alphaproteobacteria</taxon>
        <taxon>Caulobacterales</taxon>
        <taxon>Caulobacteraceae</taxon>
        <taxon>Phenylobacterium</taxon>
    </lineage>
</organism>
<dbReference type="AlphaFoldDB" id="A0A328B7Q2"/>
<comment type="caution">
    <text evidence="8">The sequence shown here is derived from an EMBL/GenBank/DDBJ whole genome shotgun (WGS) entry which is preliminary data.</text>
</comment>
<feature type="transmembrane region" description="Helical" evidence="6">
    <location>
        <begin position="172"/>
        <end position="190"/>
    </location>
</feature>
<dbReference type="RefSeq" id="WP_111278732.1">
    <property type="nucleotide sequence ID" value="NZ_QFYS01000017.1"/>
</dbReference>
<gene>
    <name evidence="8" type="ORF">DJ019_20520</name>
</gene>
<evidence type="ECO:0000256" key="5">
    <source>
        <dbReference type="ARBA" id="ARBA00023136"/>
    </source>
</evidence>
<dbReference type="PANTHER" id="PTHR42709:SF6">
    <property type="entry name" value="UNDECAPRENYL PHOSPHATE TRANSPORTER A"/>
    <property type="match status" value="1"/>
</dbReference>
<sequence>MFEFILGVIVAGGLVGVALLMLAENIVPPVPSELIMPLAGFAAAQGRLDFLGVLAAGTLGAVAGAYVWYLVGRRVPEDRLAVWIDRHGRWLTLDTSDLRKSREFFQRRGAIAVFVGRLIPGVRTFISVPAGLMRMPHAVFFLATTLGTALWTTMLAAAGYALEHEYRRVEAWVDPISAVVVGTLLVAYLVRVLRSRRVDR</sequence>
<reference evidence="8 9" key="1">
    <citation type="submission" date="2018-05" db="EMBL/GenBank/DDBJ databases">
        <authorList>
            <person name="Lanie J.A."/>
            <person name="Ng W.-L."/>
            <person name="Kazmierczak K.M."/>
            <person name="Andrzejewski T.M."/>
            <person name="Davidsen T.M."/>
            <person name="Wayne K.J."/>
            <person name="Tettelin H."/>
            <person name="Glass J.I."/>
            <person name="Rusch D."/>
            <person name="Podicherti R."/>
            <person name="Tsui H.-C.T."/>
            <person name="Winkler M.E."/>
        </authorList>
    </citation>
    <scope>NUCLEOTIDE SEQUENCE [LARGE SCALE GENOMIC DNA]</scope>
    <source>
        <strain evidence="8 9">BUT-10</strain>
    </source>
</reference>
<feature type="transmembrane region" description="Helical" evidence="6">
    <location>
        <begin position="6"/>
        <end position="27"/>
    </location>
</feature>
<proteinExistence type="predicted"/>
<evidence type="ECO:0000313" key="9">
    <source>
        <dbReference type="Proteomes" id="UP000249524"/>
    </source>
</evidence>
<comment type="subcellular location">
    <subcellularLocation>
        <location evidence="1">Cell membrane</location>
        <topology evidence="1">Multi-pass membrane protein</topology>
    </subcellularLocation>
</comment>
<dbReference type="InterPro" id="IPR032816">
    <property type="entry name" value="VTT_dom"/>
</dbReference>
<feature type="transmembrane region" description="Helical" evidence="6">
    <location>
        <begin position="48"/>
        <end position="71"/>
    </location>
</feature>
<feature type="domain" description="VTT" evidence="7">
    <location>
        <begin position="30"/>
        <end position="160"/>
    </location>
</feature>
<feature type="transmembrane region" description="Helical" evidence="6">
    <location>
        <begin position="138"/>
        <end position="160"/>
    </location>
</feature>
<keyword evidence="5 6" id="KW-0472">Membrane</keyword>
<evidence type="ECO:0000256" key="3">
    <source>
        <dbReference type="ARBA" id="ARBA00022692"/>
    </source>
</evidence>
<evidence type="ECO:0000259" key="7">
    <source>
        <dbReference type="Pfam" id="PF09335"/>
    </source>
</evidence>
<evidence type="ECO:0000256" key="1">
    <source>
        <dbReference type="ARBA" id="ARBA00004651"/>
    </source>
</evidence>
<keyword evidence="4 6" id="KW-1133">Transmembrane helix</keyword>
<keyword evidence="3 6" id="KW-0812">Transmembrane</keyword>
<keyword evidence="9" id="KW-1185">Reference proteome</keyword>
<dbReference type="OrthoDB" id="9813426at2"/>
<evidence type="ECO:0000256" key="4">
    <source>
        <dbReference type="ARBA" id="ARBA00022989"/>
    </source>
</evidence>
<name>A0A328B7Q2_9CAUL</name>
<dbReference type="Pfam" id="PF09335">
    <property type="entry name" value="VTT_dom"/>
    <property type="match status" value="1"/>
</dbReference>
<dbReference type="Proteomes" id="UP000249524">
    <property type="component" value="Unassembled WGS sequence"/>
</dbReference>
<dbReference type="InterPro" id="IPR051311">
    <property type="entry name" value="DedA_domain"/>
</dbReference>
<dbReference type="EMBL" id="QFYS01000017">
    <property type="protein sequence ID" value="RAK61946.1"/>
    <property type="molecule type" value="Genomic_DNA"/>
</dbReference>
<evidence type="ECO:0000256" key="2">
    <source>
        <dbReference type="ARBA" id="ARBA00022475"/>
    </source>
</evidence>
<accession>A0A328B7Q2</accession>
<dbReference type="GO" id="GO:0005886">
    <property type="term" value="C:plasma membrane"/>
    <property type="evidence" value="ECO:0007669"/>
    <property type="project" value="UniProtKB-SubCell"/>
</dbReference>